<organism evidence="2 3">
    <name type="scientific">Chara braunii</name>
    <name type="common">Braun's stonewort</name>
    <dbReference type="NCBI Taxonomy" id="69332"/>
    <lineage>
        <taxon>Eukaryota</taxon>
        <taxon>Viridiplantae</taxon>
        <taxon>Streptophyta</taxon>
        <taxon>Charophyceae</taxon>
        <taxon>Charales</taxon>
        <taxon>Characeae</taxon>
        <taxon>Chara</taxon>
    </lineage>
</organism>
<feature type="region of interest" description="Disordered" evidence="1">
    <location>
        <begin position="81"/>
        <end position="124"/>
    </location>
</feature>
<reference evidence="2 3" key="1">
    <citation type="journal article" date="2018" name="Cell">
        <title>The Chara Genome: Secondary Complexity and Implications for Plant Terrestrialization.</title>
        <authorList>
            <person name="Nishiyama T."/>
            <person name="Sakayama H."/>
            <person name="Vries J.D."/>
            <person name="Buschmann H."/>
            <person name="Saint-Marcoux D."/>
            <person name="Ullrich K.K."/>
            <person name="Haas F.B."/>
            <person name="Vanderstraeten L."/>
            <person name="Becker D."/>
            <person name="Lang D."/>
            <person name="Vosolsobe S."/>
            <person name="Rombauts S."/>
            <person name="Wilhelmsson P.K.I."/>
            <person name="Janitza P."/>
            <person name="Kern R."/>
            <person name="Heyl A."/>
            <person name="Rumpler F."/>
            <person name="Villalobos L.I.A.C."/>
            <person name="Clay J.M."/>
            <person name="Skokan R."/>
            <person name="Toyoda A."/>
            <person name="Suzuki Y."/>
            <person name="Kagoshima H."/>
            <person name="Schijlen E."/>
            <person name="Tajeshwar N."/>
            <person name="Catarino B."/>
            <person name="Hetherington A.J."/>
            <person name="Saltykova A."/>
            <person name="Bonnot C."/>
            <person name="Breuninger H."/>
            <person name="Symeonidi A."/>
            <person name="Radhakrishnan G.V."/>
            <person name="Van Nieuwerburgh F."/>
            <person name="Deforce D."/>
            <person name="Chang C."/>
            <person name="Karol K.G."/>
            <person name="Hedrich R."/>
            <person name="Ulvskov P."/>
            <person name="Glockner G."/>
            <person name="Delwiche C.F."/>
            <person name="Petrasek J."/>
            <person name="Van de Peer Y."/>
            <person name="Friml J."/>
            <person name="Beilby M."/>
            <person name="Dolan L."/>
            <person name="Kohara Y."/>
            <person name="Sugano S."/>
            <person name="Fujiyama A."/>
            <person name="Delaux P.-M."/>
            <person name="Quint M."/>
            <person name="TheiBen G."/>
            <person name="Hagemann M."/>
            <person name="Harholt J."/>
            <person name="Dunand C."/>
            <person name="Zachgo S."/>
            <person name="Langdale J."/>
            <person name="Maumus F."/>
            <person name="Straeten D.V.D."/>
            <person name="Gould S.B."/>
            <person name="Rensing S.A."/>
        </authorList>
    </citation>
    <scope>NUCLEOTIDE SEQUENCE [LARGE SCALE GENOMIC DNA]</scope>
    <source>
        <strain evidence="2 3">S276</strain>
    </source>
</reference>
<proteinExistence type="predicted"/>
<evidence type="ECO:0000313" key="3">
    <source>
        <dbReference type="Proteomes" id="UP000265515"/>
    </source>
</evidence>
<evidence type="ECO:0000256" key="1">
    <source>
        <dbReference type="SAM" id="MobiDB-lite"/>
    </source>
</evidence>
<comment type="caution">
    <text evidence="2">The sequence shown here is derived from an EMBL/GenBank/DDBJ whole genome shotgun (WGS) entry which is preliminary data.</text>
</comment>
<dbReference type="AlphaFoldDB" id="A0A388JV43"/>
<dbReference type="STRING" id="69332.A0A388JV43"/>
<dbReference type="EMBL" id="BFEA01000021">
    <property type="protein sequence ID" value="GBG61623.1"/>
    <property type="molecule type" value="Genomic_DNA"/>
</dbReference>
<name>A0A388JV43_CHABU</name>
<keyword evidence="3" id="KW-1185">Reference proteome</keyword>
<dbReference type="Pfam" id="PF04614">
    <property type="entry name" value="Pex19"/>
    <property type="match status" value="1"/>
</dbReference>
<dbReference type="Proteomes" id="UP000265515">
    <property type="component" value="Unassembled WGS sequence"/>
</dbReference>
<gene>
    <name evidence="2" type="ORF">CBR_g22421</name>
</gene>
<dbReference type="OrthoDB" id="21292at2759"/>
<dbReference type="GO" id="GO:0033328">
    <property type="term" value="F:peroxisome membrane targeting sequence binding"/>
    <property type="evidence" value="ECO:0007669"/>
    <property type="project" value="TreeGrafter"/>
</dbReference>
<dbReference type="OMA" id="PMSTDAH"/>
<dbReference type="PANTHER" id="PTHR12774:SF2">
    <property type="entry name" value="PEROXISOMAL BIOGENESIS FACTOR 19"/>
    <property type="match status" value="1"/>
</dbReference>
<feature type="compositionally biased region" description="Low complexity" evidence="1">
    <location>
        <begin position="102"/>
        <end position="122"/>
    </location>
</feature>
<dbReference type="Gene3D" id="1.20.120.900">
    <property type="entry name" value="Pex19, mPTS binding domain"/>
    <property type="match status" value="1"/>
</dbReference>
<dbReference type="GO" id="GO:0045046">
    <property type="term" value="P:protein import into peroxisome membrane"/>
    <property type="evidence" value="ECO:0007669"/>
    <property type="project" value="TreeGrafter"/>
</dbReference>
<dbReference type="Gramene" id="GBG61623">
    <property type="protein sequence ID" value="GBG61623"/>
    <property type="gene ID" value="CBR_g22421"/>
</dbReference>
<feature type="region of interest" description="Disordered" evidence="1">
    <location>
        <begin position="25"/>
        <end position="44"/>
    </location>
</feature>
<dbReference type="InterPro" id="IPR038322">
    <property type="entry name" value="Pex19_C_sf"/>
</dbReference>
<feature type="compositionally biased region" description="Polar residues" evidence="1">
    <location>
        <begin position="28"/>
        <end position="41"/>
    </location>
</feature>
<evidence type="ECO:0000313" key="2">
    <source>
        <dbReference type="EMBL" id="GBG61623.1"/>
    </source>
</evidence>
<accession>A0A388JV43</accession>
<dbReference type="PANTHER" id="PTHR12774">
    <property type="entry name" value="PEROXISOMAL BIOGENESIS FACTOR 19"/>
    <property type="match status" value="1"/>
</dbReference>
<protein>
    <submittedName>
        <fullName evidence="2">Uncharacterized protein</fullName>
    </submittedName>
</protein>
<sequence>MDMSTSAAGDDGDLDDLLNSALDEFQRQGKSLGNGSTNVRGSTPVPLCDGSAEVWQRGTGLADGAPVACSSATEFLPDVQGLGGKGLPALAPDRRRVKKPSGHAAASAAAPKGGSSSGVSELSGRDGVSATLQALANQTRQTVDRMDPNANEDATDQEFVEKLMQQFEALGGSQDIQGLMETMIKQLLSKEVLHAPMMEISERYPVWLEANKSKISEEDYKRYAKQLELMRSLCEMYDTRPDDFERIMELMQQMQDCGNPPSEIMKELAPGLDVGKDGLPVLPDLSALAGMAGGGAGGLPDLGGQDVPPQCTIS</sequence>
<dbReference type="GO" id="GO:0005778">
    <property type="term" value="C:peroxisomal membrane"/>
    <property type="evidence" value="ECO:0007669"/>
    <property type="project" value="TreeGrafter"/>
</dbReference>
<dbReference type="InterPro" id="IPR006708">
    <property type="entry name" value="Pex19"/>
</dbReference>